<dbReference type="InterPro" id="IPR002347">
    <property type="entry name" value="SDR_fam"/>
</dbReference>
<evidence type="ECO:0000313" key="5">
    <source>
        <dbReference type="Proteomes" id="UP000282971"/>
    </source>
</evidence>
<protein>
    <submittedName>
        <fullName evidence="4">SDR family NAD(P)-dependent oxidoreductase</fullName>
    </submittedName>
</protein>
<evidence type="ECO:0000256" key="2">
    <source>
        <dbReference type="ARBA" id="ARBA00023002"/>
    </source>
</evidence>
<evidence type="ECO:0000313" key="4">
    <source>
        <dbReference type="EMBL" id="RVT89443.1"/>
    </source>
</evidence>
<comment type="caution">
    <text evidence="4">The sequence shown here is derived from an EMBL/GenBank/DDBJ whole genome shotgun (WGS) entry which is preliminary data.</text>
</comment>
<keyword evidence="2" id="KW-0560">Oxidoreductase</keyword>
<comment type="similarity">
    <text evidence="1 3">Belongs to the short-chain dehydrogenases/reductases (SDR) family.</text>
</comment>
<dbReference type="InterPro" id="IPR036291">
    <property type="entry name" value="NAD(P)-bd_dom_sf"/>
</dbReference>
<dbReference type="PANTHER" id="PTHR45024:SF2">
    <property type="entry name" value="SCP2 DOMAIN-CONTAINING PROTEIN"/>
    <property type="match status" value="1"/>
</dbReference>
<dbReference type="Gene3D" id="3.40.50.720">
    <property type="entry name" value="NAD(P)-binding Rossmann-like Domain"/>
    <property type="match status" value="1"/>
</dbReference>
<dbReference type="PRINTS" id="PR00081">
    <property type="entry name" value="GDHRDH"/>
</dbReference>
<organism evidence="4 5">
    <name type="scientific">Sphingomonas crocodyli</name>
    <dbReference type="NCBI Taxonomy" id="1979270"/>
    <lineage>
        <taxon>Bacteria</taxon>
        <taxon>Pseudomonadati</taxon>
        <taxon>Pseudomonadota</taxon>
        <taxon>Alphaproteobacteria</taxon>
        <taxon>Sphingomonadales</taxon>
        <taxon>Sphingomonadaceae</taxon>
        <taxon>Sphingomonas</taxon>
    </lineage>
</organism>
<dbReference type="FunFam" id="3.40.50.720:FF:000084">
    <property type="entry name" value="Short-chain dehydrogenase reductase"/>
    <property type="match status" value="1"/>
</dbReference>
<dbReference type="SUPFAM" id="SSF51735">
    <property type="entry name" value="NAD(P)-binding Rossmann-fold domains"/>
    <property type="match status" value="1"/>
</dbReference>
<keyword evidence="5" id="KW-1185">Reference proteome</keyword>
<dbReference type="InterPro" id="IPR020904">
    <property type="entry name" value="Sc_DH/Rdtase_CS"/>
</dbReference>
<name>A0A437LVN5_9SPHN</name>
<evidence type="ECO:0000256" key="1">
    <source>
        <dbReference type="ARBA" id="ARBA00006484"/>
    </source>
</evidence>
<dbReference type="PROSITE" id="PS00061">
    <property type="entry name" value="ADH_SHORT"/>
    <property type="match status" value="1"/>
</dbReference>
<dbReference type="PRINTS" id="PR00080">
    <property type="entry name" value="SDRFAMILY"/>
</dbReference>
<dbReference type="EMBL" id="SACN01000005">
    <property type="protein sequence ID" value="RVT89443.1"/>
    <property type="molecule type" value="Genomic_DNA"/>
</dbReference>
<gene>
    <name evidence="4" type="ORF">EOD43_22025</name>
</gene>
<dbReference type="AlphaFoldDB" id="A0A437LVN5"/>
<dbReference type="Pfam" id="PF00106">
    <property type="entry name" value="adh_short"/>
    <property type="match status" value="1"/>
</dbReference>
<sequence length="321" mass="33951">MERHMAGRLDGRVAIVTGGGGGIGRQFALLLASEGASVLVNDLGTRTGADAASVVAEIEAAGGRAVADTNSATWSGADAIVQHAIDAFGRVDMLFNNATAGGHPAHLWEVTEEAWDTSFEVNVKGYFAMTRAVALHFIRQRSGVILNMSSGAGFGHPAMQAYASTKEAVIGLTRTVARELGRFGIRCNAIRPLALAQSSDEYMVVMAPWLKLLALTTGGGGIRPEESGANPTTHPPAKIAPMGVWLATDAAREVNGRTFHVRGDNIALFNEPTYESAIHHAGGWTLDALDAEAPEGLFKGVKNDFLLNDHPDLQHFEEAAE</sequence>
<dbReference type="PANTHER" id="PTHR45024">
    <property type="entry name" value="DEHYDROGENASES, SHORT CHAIN"/>
    <property type="match status" value="1"/>
</dbReference>
<dbReference type="OrthoDB" id="9804774at2"/>
<proteinExistence type="inferred from homology"/>
<dbReference type="GO" id="GO:0016491">
    <property type="term" value="F:oxidoreductase activity"/>
    <property type="evidence" value="ECO:0007669"/>
    <property type="project" value="UniProtKB-KW"/>
</dbReference>
<dbReference type="InterPro" id="IPR051687">
    <property type="entry name" value="Peroxisomal_Beta-Oxidation"/>
</dbReference>
<accession>A0A437LVN5</accession>
<dbReference type="Proteomes" id="UP000282971">
    <property type="component" value="Unassembled WGS sequence"/>
</dbReference>
<reference evidence="4 5" key="1">
    <citation type="submission" date="2019-01" db="EMBL/GenBank/DDBJ databases">
        <authorList>
            <person name="Chen W.-M."/>
        </authorList>
    </citation>
    <scope>NUCLEOTIDE SEQUENCE [LARGE SCALE GENOMIC DNA]</scope>
    <source>
        <strain evidence="4 5">CCP-7</strain>
    </source>
</reference>
<evidence type="ECO:0000256" key="3">
    <source>
        <dbReference type="RuleBase" id="RU000363"/>
    </source>
</evidence>